<sequence>MKGTYRELADLVLARPARLGAVRLIGVDGRAGSGKTTFARRLAAELGTRRRVTVLHTDDYLDGWSKLLIWQQRLREWVFEPFRRGEAGAYRQYDWERERLGDEWTSIEPPDVLVVEGVGSASVGMRPDLTLGVLVHAPRELRIRRGIERDGEALRDEWMRWMASEDGHFAEDKPSAAADVLVDGDPVEPHDPEIEYIIGPSGWTAGATLEDDPDKGPDGEERSG</sequence>
<name>A0ABP5TC53_9ACTN</name>
<proteinExistence type="predicted"/>
<comment type="caution">
    <text evidence="2">The sequence shown here is derived from an EMBL/GenBank/DDBJ whole genome shotgun (WGS) entry which is preliminary data.</text>
</comment>
<feature type="compositionally biased region" description="Basic and acidic residues" evidence="1">
    <location>
        <begin position="214"/>
        <end position="224"/>
    </location>
</feature>
<dbReference type="SUPFAM" id="SSF52540">
    <property type="entry name" value="P-loop containing nucleoside triphosphate hydrolases"/>
    <property type="match status" value="1"/>
</dbReference>
<gene>
    <name evidence="2" type="ORF">GCM10010170_035370</name>
</gene>
<evidence type="ECO:0000256" key="1">
    <source>
        <dbReference type="SAM" id="MobiDB-lite"/>
    </source>
</evidence>
<dbReference type="InterPro" id="IPR027417">
    <property type="entry name" value="P-loop_NTPase"/>
</dbReference>
<dbReference type="Gene3D" id="3.40.50.300">
    <property type="entry name" value="P-loop containing nucleotide triphosphate hydrolases"/>
    <property type="match status" value="1"/>
</dbReference>
<reference evidence="3" key="1">
    <citation type="journal article" date="2019" name="Int. J. Syst. Evol. Microbiol.">
        <title>The Global Catalogue of Microorganisms (GCM) 10K type strain sequencing project: providing services to taxonomists for standard genome sequencing and annotation.</title>
        <authorList>
            <consortium name="The Broad Institute Genomics Platform"/>
            <consortium name="The Broad Institute Genome Sequencing Center for Infectious Disease"/>
            <person name="Wu L."/>
            <person name="Ma J."/>
        </authorList>
    </citation>
    <scope>NUCLEOTIDE SEQUENCE [LARGE SCALE GENOMIC DNA]</scope>
    <source>
        <strain evidence="3">JCM 3272</strain>
    </source>
</reference>
<dbReference type="Proteomes" id="UP001501444">
    <property type="component" value="Unassembled WGS sequence"/>
</dbReference>
<keyword evidence="3" id="KW-1185">Reference proteome</keyword>
<dbReference type="RefSeq" id="WP_344613486.1">
    <property type="nucleotide sequence ID" value="NZ_BAAARV010000025.1"/>
</dbReference>
<organism evidence="2 3">
    <name type="scientific">Dactylosporangium salmoneum</name>
    <dbReference type="NCBI Taxonomy" id="53361"/>
    <lineage>
        <taxon>Bacteria</taxon>
        <taxon>Bacillati</taxon>
        <taxon>Actinomycetota</taxon>
        <taxon>Actinomycetes</taxon>
        <taxon>Micromonosporales</taxon>
        <taxon>Micromonosporaceae</taxon>
        <taxon>Dactylosporangium</taxon>
    </lineage>
</organism>
<dbReference type="EMBL" id="BAAARV010000025">
    <property type="protein sequence ID" value="GAA2347597.1"/>
    <property type="molecule type" value="Genomic_DNA"/>
</dbReference>
<feature type="region of interest" description="Disordered" evidence="1">
    <location>
        <begin position="199"/>
        <end position="224"/>
    </location>
</feature>
<evidence type="ECO:0000313" key="2">
    <source>
        <dbReference type="EMBL" id="GAA2347597.1"/>
    </source>
</evidence>
<dbReference type="Pfam" id="PF13238">
    <property type="entry name" value="AAA_18"/>
    <property type="match status" value="1"/>
</dbReference>
<protein>
    <submittedName>
        <fullName evidence="2">4-amino-4-deoxychorismate synthase</fullName>
    </submittedName>
</protein>
<accession>A0ABP5TC53</accession>
<evidence type="ECO:0000313" key="3">
    <source>
        <dbReference type="Proteomes" id="UP001501444"/>
    </source>
</evidence>